<dbReference type="SUPFAM" id="SSF48452">
    <property type="entry name" value="TPR-like"/>
    <property type="match status" value="1"/>
</dbReference>
<dbReference type="Pfam" id="PF14938">
    <property type="entry name" value="SNAP"/>
    <property type="match status" value="1"/>
</dbReference>
<comment type="subcellular location">
    <subcellularLocation>
        <location evidence="1 7">Membrane</location>
        <topology evidence="1 7">Peripheral membrane protein</topology>
    </subcellularLocation>
</comment>
<evidence type="ECO:0000256" key="4">
    <source>
        <dbReference type="ARBA" id="ARBA00022892"/>
    </source>
</evidence>
<dbReference type="FunFam" id="1.25.40.10:FF:000049">
    <property type="entry name" value="Alpha-soluble NSF attachment protein-like"/>
    <property type="match status" value="1"/>
</dbReference>
<keyword evidence="4 7" id="KW-0931">ER-Golgi transport</keyword>
<evidence type="ECO:0000313" key="9">
    <source>
        <dbReference type="Proteomes" id="UP000838763"/>
    </source>
</evidence>
<dbReference type="InterPro" id="IPR000744">
    <property type="entry name" value="NSF_attach"/>
</dbReference>
<dbReference type="AlphaFoldDB" id="A0A9P1GYT9"/>
<evidence type="ECO:0000313" key="8">
    <source>
        <dbReference type="EMBL" id="CAI4212470.1"/>
    </source>
</evidence>
<protein>
    <recommendedName>
        <fullName evidence="10">Alpha-soluble NSF attachment protein</fullName>
    </recommendedName>
</protein>
<dbReference type="EMBL" id="CALLCH030000005">
    <property type="protein sequence ID" value="CAI4212470.1"/>
    <property type="molecule type" value="Genomic_DNA"/>
</dbReference>
<dbReference type="GO" id="GO:0035494">
    <property type="term" value="P:SNARE complex disassembly"/>
    <property type="evidence" value="ECO:0007669"/>
    <property type="project" value="TreeGrafter"/>
</dbReference>
<dbReference type="Proteomes" id="UP000838763">
    <property type="component" value="Unassembled WGS sequence"/>
</dbReference>
<dbReference type="CDD" id="cd15832">
    <property type="entry name" value="SNAP"/>
    <property type="match status" value="1"/>
</dbReference>
<dbReference type="GO" id="GO:0006886">
    <property type="term" value="P:intracellular protein transport"/>
    <property type="evidence" value="ECO:0007669"/>
    <property type="project" value="UniProtKB-UniRule"/>
</dbReference>
<gene>
    <name evidence="8" type="ORF">PPNO1_LOCUS2227</name>
</gene>
<dbReference type="PANTHER" id="PTHR13768:SF8">
    <property type="entry name" value="ALPHA-SOLUBLE NSF ATTACHMENT PROTEIN"/>
    <property type="match status" value="1"/>
</dbReference>
<organism evidence="8 9">
    <name type="scientific">Parascedosporium putredinis</name>
    <dbReference type="NCBI Taxonomy" id="1442378"/>
    <lineage>
        <taxon>Eukaryota</taxon>
        <taxon>Fungi</taxon>
        <taxon>Dikarya</taxon>
        <taxon>Ascomycota</taxon>
        <taxon>Pezizomycotina</taxon>
        <taxon>Sordariomycetes</taxon>
        <taxon>Hypocreomycetidae</taxon>
        <taxon>Microascales</taxon>
        <taxon>Microascaceae</taxon>
        <taxon>Parascedosporium</taxon>
    </lineage>
</organism>
<accession>A0A9P1GYT9</accession>
<name>A0A9P1GYT9_9PEZI</name>
<evidence type="ECO:0000256" key="3">
    <source>
        <dbReference type="ARBA" id="ARBA00022448"/>
    </source>
</evidence>
<evidence type="ECO:0008006" key="10">
    <source>
        <dbReference type="Google" id="ProtNLM"/>
    </source>
</evidence>
<comment type="function">
    <text evidence="7">Required for vesicular transport between the endoplasmic reticulum and the Golgi apparatus.</text>
</comment>
<dbReference type="GO" id="GO:0005483">
    <property type="term" value="F:soluble NSF attachment protein activity"/>
    <property type="evidence" value="ECO:0007669"/>
    <property type="project" value="TreeGrafter"/>
</dbReference>
<evidence type="ECO:0000256" key="6">
    <source>
        <dbReference type="ARBA" id="ARBA00023136"/>
    </source>
</evidence>
<proteinExistence type="inferred from homology"/>
<dbReference type="PANTHER" id="PTHR13768">
    <property type="entry name" value="SOLUBLE NSF ATTACHMENT PROTEIN SNAP"/>
    <property type="match status" value="1"/>
</dbReference>
<comment type="similarity">
    <text evidence="2 7">Belongs to the SNAP family.</text>
</comment>
<dbReference type="Gene3D" id="1.25.40.10">
    <property type="entry name" value="Tetratricopeptide repeat domain"/>
    <property type="match status" value="1"/>
</dbReference>
<dbReference type="OrthoDB" id="9984275at2759"/>
<evidence type="ECO:0000256" key="2">
    <source>
        <dbReference type="ARBA" id="ARBA00010050"/>
    </source>
</evidence>
<evidence type="ECO:0000256" key="1">
    <source>
        <dbReference type="ARBA" id="ARBA00004170"/>
    </source>
</evidence>
<reference evidence="8" key="1">
    <citation type="submission" date="2022-11" db="EMBL/GenBank/DDBJ databases">
        <authorList>
            <person name="Scott C."/>
            <person name="Bruce N."/>
        </authorList>
    </citation>
    <scope>NUCLEOTIDE SEQUENCE</scope>
</reference>
<evidence type="ECO:0000256" key="5">
    <source>
        <dbReference type="ARBA" id="ARBA00022927"/>
    </source>
</evidence>
<keyword evidence="5 7" id="KW-0653">Protein transport</keyword>
<dbReference type="GO" id="GO:0031201">
    <property type="term" value="C:SNARE complex"/>
    <property type="evidence" value="ECO:0007669"/>
    <property type="project" value="TreeGrafter"/>
</dbReference>
<keyword evidence="3 7" id="KW-0813">Transport</keyword>
<comment type="caution">
    <text evidence="8">The sequence shown here is derived from an EMBL/GenBank/DDBJ whole genome shotgun (WGS) entry which is preliminary data.</text>
</comment>
<keyword evidence="6 7" id="KW-0472">Membrane</keyword>
<sequence>MQKQMREAGQAFEQAASIQSEKLNDPDDAANTMVDAFKAYRTVDADAASRCLDVAVQRYCVKGNFRRAATHKESLGDLYENELGDNKKAIECYEAAAGWYEGDNAVALANKLWLKVADLAALDENYHKAIENFEKVAKASINNNLMKYSVKDYFLKAGICHLATGDLVAAQRAISSYGEMDPSFTSQRENMLLNDVYAAVEAGDPEDFADKLYMYDQVSKLDKWKTTLLLRVKNNIAKTTEGDDDEFA</sequence>
<dbReference type="GO" id="GO:0005774">
    <property type="term" value="C:vacuolar membrane"/>
    <property type="evidence" value="ECO:0007669"/>
    <property type="project" value="TreeGrafter"/>
</dbReference>
<dbReference type="GO" id="GO:0019905">
    <property type="term" value="F:syntaxin binding"/>
    <property type="evidence" value="ECO:0007669"/>
    <property type="project" value="TreeGrafter"/>
</dbReference>
<dbReference type="InterPro" id="IPR011990">
    <property type="entry name" value="TPR-like_helical_dom_sf"/>
</dbReference>
<evidence type="ECO:0000256" key="7">
    <source>
        <dbReference type="RuleBase" id="RU367013"/>
    </source>
</evidence>
<keyword evidence="9" id="KW-1185">Reference proteome</keyword>